<comment type="subcellular location">
    <subcellularLocation>
        <location evidence="1">Cell membrane</location>
    </subcellularLocation>
</comment>
<dbReference type="Gramene" id="OB07G17040.1">
    <property type="protein sequence ID" value="OB07G17040.1"/>
    <property type="gene ID" value="OB07G17040"/>
</dbReference>
<dbReference type="SUPFAM" id="SSF52058">
    <property type="entry name" value="L domain-like"/>
    <property type="match status" value="2"/>
</dbReference>
<dbReference type="EnsemblPlants" id="OB07G17040.1">
    <property type="protein sequence ID" value="OB07G17040.1"/>
    <property type="gene ID" value="OB07G17040"/>
</dbReference>
<name>J3MJX2_ORYBR</name>
<dbReference type="Pfam" id="PF13855">
    <property type="entry name" value="LRR_8"/>
    <property type="match status" value="2"/>
</dbReference>
<dbReference type="FunFam" id="3.80.10.10:FF:000213">
    <property type="entry name" value="Tyrosine-sulfated glycopeptide receptor 1"/>
    <property type="match status" value="1"/>
</dbReference>
<keyword evidence="9" id="KW-1185">Reference proteome</keyword>
<dbReference type="Gene3D" id="3.80.10.10">
    <property type="entry name" value="Ribonuclease Inhibitor"/>
    <property type="match status" value="2"/>
</dbReference>
<dbReference type="GeneID" id="102700447"/>
<dbReference type="HOGENOM" id="CLU_000288_18_3_1"/>
<evidence type="ECO:0000313" key="9">
    <source>
        <dbReference type="Proteomes" id="UP000006038"/>
    </source>
</evidence>
<dbReference type="PANTHER" id="PTHR48062:SF51">
    <property type="entry name" value="LRR RECEPTOR-LIKE SERINE_THREONINE-PROTEIN KINASE ERL1"/>
    <property type="match status" value="1"/>
</dbReference>
<organism evidence="8">
    <name type="scientific">Oryza brachyantha</name>
    <name type="common">malo sina</name>
    <dbReference type="NCBI Taxonomy" id="4533"/>
    <lineage>
        <taxon>Eukaryota</taxon>
        <taxon>Viridiplantae</taxon>
        <taxon>Streptophyta</taxon>
        <taxon>Embryophyta</taxon>
        <taxon>Tracheophyta</taxon>
        <taxon>Spermatophyta</taxon>
        <taxon>Magnoliopsida</taxon>
        <taxon>Liliopsida</taxon>
        <taxon>Poales</taxon>
        <taxon>Poaceae</taxon>
        <taxon>BOP clade</taxon>
        <taxon>Oryzoideae</taxon>
        <taxon>Oryzeae</taxon>
        <taxon>Oryzinae</taxon>
        <taxon>Oryza</taxon>
    </lineage>
</organism>
<keyword evidence="4" id="KW-0433">Leucine-rich repeat</keyword>
<evidence type="ECO:0000256" key="6">
    <source>
        <dbReference type="ARBA" id="ARBA00023136"/>
    </source>
</evidence>
<dbReference type="InterPro" id="IPR051502">
    <property type="entry name" value="RLP_Defense_Trigger"/>
</dbReference>
<evidence type="ECO:0000256" key="4">
    <source>
        <dbReference type="ARBA" id="ARBA00022614"/>
    </source>
</evidence>
<dbReference type="eggNOG" id="KOG0619">
    <property type="taxonomic scope" value="Eukaryota"/>
</dbReference>
<dbReference type="AlphaFoldDB" id="J3MJX2"/>
<evidence type="ECO:0000256" key="1">
    <source>
        <dbReference type="ARBA" id="ARBA00004236"/>
    </source>
</evidence>
<accession>J3MJX2</accession>
<dbReference type="OrthoDB" id="688480at2759"/>
<dbReference type="GO" id="GO:0005886">
    <property type="term" value="C:plasma membrane"/>
    <property type="evidence" value="ECO:0007669"/>
    <property type="project" value="UniProtKB-SubCell"/>
</dbReference>
<keyword evidence="3" id="KW-1003">Cell membrane</keyword>
<keyword evidence="7" id="KW-0812">Transmembrane</keyword>
<dbReference type="InterPro" id="IPR001611">
    <property type="entry name" value="Leu-rich_rpt"/>
</dbReference>
<proteinExistence type="inferred from homology"/>
<reference evidence="8" key="2">
    <citation type="submission" date="2013-04" db="UniProtKB">
        <authorList>
            <consortium name="EnsemblPlants"/>
        </authorList>
    </citation>
    <scope>IDENTIFICATION</scope>
</reference>
<evidence type="ECO:0000256" key="2">
    <source>
        <dbReference type="ARBA" id="ARBA00009592"/>
    </source>
</evidence>
<evidence type="ECO:0000313" key="8">
    <source>
        <dbReference type="EnsemblPlants" id="OB07G17040.1"/>
    </source>
</evidence>
<reference evidence="8" key="1">
    <citation type="journal article" date="2013" name="Nat. Commun.">
        <title>Whole-genome sequencing of Oryza brachyantha reveals mechanisms underlying Oryza genome evolution.</title>
        <authorList>
            <person name="Chen J."/>
            <person name="Huang Q."/>
            <person name="Gao D."/>
            <person name="Wang J."/>
            <person name="Lang Y."/>
            <person name="Liu T."/>
            <person name="Li B."/>
            <person name="Bai Z."/>
            <person name="Luis Goicoechea J."/>
            <person name="Liang C."/>
            <person name="Chen C."/>
            <person name="Zhang W."/>
            <person name="Sun S."/>
            <person name="Liao Y."/>
            <person name="Zhang X."/>
            <person name="Yang L."/>
            <person name="Song C."/>
            <person name="Wang M."/>
            <person name="Shi J."/>
            <person name="Liu G."/>
            <person name="Liu J."/>
            <person name="Zhou H."/>
            <person name="Zhou W."/>
            <person name="Yu Q."/>
            <person name="An N."/>
            <person name="Chen Y."/>
            <person name="Cai Q."/>
            <person name="Wang B."/>
            <person name="Liu B."/>
            <person name="Min J."/>
            <person name="Huang Y."/>
            <person name="Wu H."/>
            <person name="Li Z."/>
            <person name="Zhang Y."/>
            <person name="Yin Y."/>
            <person name="Song W."/>
            <person name="Jiang J."/>
            <person name="Jackson S.A."/>
            <person name="Wing R.A."/>
            <person name="Wang J."/>
            <person name="Chen M."/>
        </authorList>
    </citation>
    <scope>NUCLEOTIDE SEQUENCE [LARGE SCALE GENOMIC DNA]</scope>
    <source>
        <strain evidence="8">cv. IRGC 101232</strain>
    </source>
</reference>
<evidence type="ECO:0000256" key="7">
    <source>
        <dbReference type="SAM" id="Phobius"/>
    </source>
</evidence>
<dbReference type="STRING" id="4533.J3MJX2"/>
<dbReference type="PROSITE" id="PS51450">
    <property type="entry name" value="LRR"/>
    <property type="match status" value="2"/>
</dbReference>
<keyword evidence="6 7" id="KW-0472">Membrane</keyword>
<dbReference type="InterPro" id="IPR032675">
    <property type="entry name" value="LRR_dom_sf"/>
</dbReference>
<dbReference type="PANTHER" id="PTHR48062">
    <property type="entry name" value="RECEPTOR-LIKE PROTEIN 14"/>
    <property type="match status" value="1"/>
</dbReference>
<comment type="similarity">
    <text evidence="2">Belongs to the RLP family.</text>
</comment>
<keyword evidence="7" id="KW-1133">Transmembrane helix</keyword>
<dbReference type="Pfam" id="PF00560">
    <property type="entry name" value="LRR_1"/>
    <property type="match status" value="5"/>
</dbReference>
<keyword evidence="5" id="KW-0677">Repeat</keyword>
<sequence length="655" mass="73258">MRSLAELRIDGNQLRTTDWIANLTALETLDMSYNHLQEIKGICHLNRLKSLKLQMNEIGSGVVGCFREMKLQELDMRNNLLTGNIGEYLQNLSEIQSLQLGYNHFKGIFHLSLMANFSSLKALVLSNNIELRIETEFPSWVPSFQLEHLALDNCIINKHSNGKIPTFLLGQRSILDLDLSGSFLSGTIPLELFYSISNSLSLRKNSLEIVEKFSLENGTSRLGMLDFSDNQIAMQLPSAFGTIFPALIYLNMSHNALYGHIPSIGPDVLEVLDLSNNHLEGVIPESLTTFPSALKYLILSNNKLQGGLLPKNSSMFMLLHLDLENNHLEGNLPPELRKSTMLKILNANNNKLSGTIPSWLFSYEGLLELSVILFKGNHLEGSIPKEWCNTINLHILDLSNNSLSGNIPDCLSDFANAYFSNLYSNNLYFPNGIKRANIPDQNIFNESYGINKESNEVTINITTKGTSMQYRGLPLEFYIGIDLSMNHLSGNIPLNLGFVPGLKSLNLSRNHLRGTIPDTFQNSLSLESLDLSHNYINGNIPSGLTQLSSLSSFNVAHNNLSGEVPYTGQFPTFDKSFFEGNPDLCGEAVEKKCCTTNITFGLWKMDIIDSPIIYWSFVFGSFATGFWATIAVLMWNSSLREKWFSAVDHLITGWN</sequence>
<feature type="transmembrane region" description="Helical" evidence="7">
    <location>
        <begin position="612"/>
        <end position="635"/>
    </location>
</feature>
<evidence type="ECO:0000256" key="3">
    <source>
        <dbReference type="ARBA" id="ARBA00022475"/>
    </source>
</evidence>
<evidence type="ECO:0008006" key="10">
    <source>
        <dbReference type="Google" id="ProtNLM"/>
    </source>
</evidence>
<dbReference type="PRINTS" id="PR00019">
    <property type="entry name" value="LEURICHRPT"/>
</dbReference>
<dbReference type="Proteomes" id="UP000006038">
    <property type="component" value="Chromosome 7"/>
</dbReference>
<dbReference type="SMART" id="SM00369">
    <property type="entry name" value="LRR_TYP"/>
    <property type="match status" value="4"/>
</dbReference>
<evidence type="ECO:0000256" key="5">
    <source>
        <dbReference type="ARBA" id="ARBA00022737"/>
    </source>
</evidence>
<dbReference type="OMA" id="ELCEMQM"/>
<protein>
    <recommendedName>
        <fullName evidence="10">Leucine-rich repeat-containing N-terminal plant-type domain-containing protein</fullName>
    </recommendedName>
</protein>
<dbReference type="InterPro" id="IPR003591">
    <property type="entry name" value="Leu-rich_rpt_typical-subtyp"/>
</dbReference>
<dbReference type="KEGG" id="obr:102700447"/>